<keyword evidence="1" id="KW-0812">Transmembrane</keyword>
<reference evidence="2" key="1">
    <citation type="submission" date="2021-10" db="EMBL/GenBank/DDBJ databases">
        <authorList>
            <person name="Dean J.D."/>
            <person name="Kim M.K."/>
            <person name="Newey C.N."/>
            <person name="Stoker T.S."/>
            <person name="Thompson D.W."/>
            <person name="Grose J.H."/>
        </authorList>
    </citation>
    <scope>NUCLEOTIDE SEQUENCE</scope>
    <source>
        <strain evidence="2">BT635</strain>
    </source>
</reference>
<protein>
    <recommendedName>
        <fullName evidence="4">PH domain-containing protein</fullName>
    </recommendedName>
</protein>
<feature type="transmembrane region" description="Helical" evidence="1">
    <location>
        <begin position="12"/>
        <end position="32"/>
    </location>
</feature>
<evidence type="ECO:0000256" key="1">
    <source>
        <dbReference type="SAM" id="Phobius"/>
    </source>
</evidence>
<feature type="transmembrane region" description="Helical" evidence="1">
    <location>
        <begin position="166"/>
        <end position="184"/>
    </location>
</feature>
<evidence type="ECO:0008006" key="4">
    <source>
        <dbReference type="Google" id="ProtNLM"/>
    </source>
</evidence>
<evidence type="ECO:0000313" key="2">
    <source>
        <dbReference type="EMBL" id="MCB2379541.1"/>
    </source>
</evidence>
<dbReference type="EMBL" id="JAJADQ010000010">
    <property type="protein sequence ID" value="MCB2379541.1"/>
    <property type="molecule type" value="Genomic_DNA"/>
</dbReference>
<keyword evidence="3" id="KW-1185">Reference proteome</keyword>
<dbReference type="RefSeq" id="WP_226188580.1">
    <property type="nucleotide sequence ID" value="NZ_JAJADQ010000010.1"/>
</dbReference>
<accession>A0ABS8AGH7</accession>
<feature type="transmembrane region" description="Helical" evidence="1">
    <location>
        <begin position="196"/>
        <end position="216"/>
    </location>
</feature>
<comment type="caution">
    <text evidence="2">The sequence shown here is derived from an EMBL/GenBank/DDBJ whole genome shotgun (WGS) entry which is preliminary data.</text>
</comment>
<organism evidence="2 3">
    <name type="scientific">Hymenobacter nitidus</name>
    <dbReference type="NCBI Taxonomy" id="2880929"/>
    <lineage>
        <taxon>Bacteria</taxon>
        <taxon>Pseudomonadati</taxon>
        <taxon>Bacteroidota</taxon>
        <taxon>Cytophagia</taxon>
        <taxon>Cytophagales</taxon>
        <taxon>Hymenobacteraceae</taxon>
        <taxon>Hymenobacter</taxon>
    </lineage>
</organism>
<evidence type="ECO:0000313" key="3">
    <source>
        <dbReference type="Proteomes" id="UP001165297"/>
    </source>
</evidence>
<feature type="transmembrane region" description="Helical" evidence="1">
    <location>
        <begin position="38"/>
        <end position="57"/>
    </location>
</feature>
<keyword evidence="1" id="KW-0472">Membrane</keyword>
<proteinExistence type="predicted"/>
<keyword evidence="1" id="KW-1133">Transmembrane helix</keyword>
<dbReference type="Proteomes" id="UP001165297">
    <property type="component" value="Unassembled WGS sequence"/>
</dbReference>
<sequence>MKSYTIQTLHVGICLALLLVLAVLTISIFPLLPYGWGSHKLAFLAVALLALVLFHVLTKKLAVRRYHVVVADDMLQIRAGETAPARRVPLSEVVSFGYNAFSGTNRLRLQLHSGEKIVFRHNEHFCAADDLEKLVADLEARAFQAPDSGTRLSPAMKRETPFFEKPIATVVGIGFAIVLFYLSWKAFGPDSNSRKSGSLFTLYGFGLAYVGAWLNARRKNTAG</sequence>
<name>A0ABS8AGH7_9BACT</name>
<gene>
    <name evidence="2" type="ORF">LGH70_18230</name>
</gene>